<accession>A0A1X0WBB4</accession>
<dbReference type="EC" id="2.5.1.90" evidence="8"/>
<evidence type="ECO:0000256" key="9">
    <source>
        <dbReference type="ARBA" id="ARBA00072473"/>
    </source>
</evidence>
<evidence type="ECO:0000256" key="8">
    <source>
        <dbReference type="ARBA" id="ARBA00066511"/>
    </source>
</evidence>
<dbReference type="PANTHER" id="PTHR12001:SF69">
    <property type="entry name" value="ALL TRANS-POLYPRENYL-DIPHOSPHATE SYNTHASE PDSS1"/>
    <property type="match status" value="1"/>
</dbReference>
<dbReference type="PROSITE" id="PS00723">
    <property type="entry name" value="POLYPRENYL_SYNTHASE_1"/>
    <property type="match status" value="1"/>
</dbReference>
<dbReference type="SFLD" id="SFLDS00005">
    <property type="entry name" value="Isoprenoid_Synthase_Type_I"/>
    <property type="match status" value="1"/>
</dbReference>
<evidence type="ECO:0000256" key="5">
    <source>
        <dbReference type="ARBA" id="ARBA00022842"/>
    </source>
</evidence>
<dbReference type="Gene3D" id="1.10.600.10">
    <property type="entry name" value="Farnesyl Diphosphate Synthase"/>
    <property type="match status" value="1"/>
</dbReference>
<dbReference type="FunFam" id="1.10.600.10:FF:000002">
    <property type="entry name" value="Octaprenyl diphosphate synthase"/>
    <property type="match status" value="1"/>
</dbReference>
<name>A0A1X0WBB4_9GAMM</name>
<proteinExistence type="inferred from homology"/>
<dbReference type="EMBL" id="MRWE01000035">
    <property type="protein sequence ID" value="ORJ24066.1"/>
    <property type="molecule type" value="Genomic_DNA"/>
</dbReference>
<evidence type="ECO:0000256" key="1">
    <source>
        <dbReference type="ARBA" id="ARBA00001946"/>
    </source>
</evidence>
<dbReference type="AlphaFoldDB" id="A0A1X0WBB4"/>
<keyword evidence="5" id="KW-0460">Magnesium</keyword>
<protein>
    <recommendedName>
        <fullName evidence="9">Octaprenyl diphosphate synthase</fullName>
        <ecNumber evidence="8">2.5.1.90</ecNumber>
    </recommendedName>
    <alternativeName>
        <fullName evidence="11">All-trans-octaprenyl-diphosphate synthase</fullName>
    </alternativeName>
    <alternativeName>
        <fullName evidence="10">Octaprenyl pyrophosphate synthase</fullName>
    </alternativeName>
</protein>
<keyword evidence="4" id="KW-0479">Metal-binding</keyword>
<evidence type="ECO:0000313" key="14">
    <source>
        <dbReference type="Proteomes" id="UP000192536"/>
    </source>
</evidence>
<dbReference type="STRING" id="1646377.BS640_17875"/>
<dbReference type="Proteomes" id="UP000192536">
    <property type="component" value="Unassembled WGS sequence"/>
</dbReference>
<dbReference type="Pfam" id="PF00348">
    <property type="entry name" value="polyprenyl_synt"/>
    <property type="match status" value="1"/>
</dbReference>
<dbReference type="NCBIfam" id="NF008140">
    <property type="entry name" value="PRK10888.1"/>
    <property type="match status" value="1"/>
</dbReference>
<dbReference type="InterPro" id="IPR008949">
    <property type="entry name" value="Isoprenoid_synthase_dom_sf"/>
</dbReference>
<evidence type="ECO:0000256" key="11">
    <source>
        <dbReference type="ARBA" id="ARBA00083124"/>
    </source>
</evidence>
<dbReference type="GO" id="GO:0008299">
    <property type="term" value="P:isoprenoid biosynthetic process"/>
    <property type="evidence" value="ECO:0007669"/>
    <property type="project" value="InterPro"/>
</dbReference>
<comment type="similarity">
    <text evidence="2 12">Belongs to the FPP/GGPP synthase family.</text>
</comment>
<sequence length="323" mass="35298">MNLEQITDLTEQDMAAVNAAILEQLNSDVSLINQLGYYIISGGGKRIRPMIAVLAARALEYQGDKHVTVAALIEFIHTATLLHDDVVDESDMRRGKATANAAFGNAASVLVGDFIYTRAFQMMTDLESLPVLALMSKAVNVIAEGEVLQLMNCNDPDITEESYMQVIYSKTARLFEAAAQASAMLAGGNEAQVRALQDYGRYLGTAFQLIDDLLDYDADGETLGKNTGDDLNEGKPTLPLLHAMKNGSPEQSSMIRLAIEEGNGRHLLEPVLQAMHQWGSLVYTRQRAEEEADKAIAALQILPESPYRLALEGLAHLAVKRDF</sequence>
<dbReference type="PROSITE" id="PS00444">
    <property type="entry name" value="POLYPRENYL_SYNTHASE_2"/>
    <property type="match status" value="1"/>
</dbReference>
<dbReference type="GO" id="GO:0106350">
    <property type="term" value="F:all-trans-octaprenyl-diphosphate synthase activity"/>
    <property type="evidence" value="ECO:0007669"/>
    <property type="project" value="UniProtKB-EC"/>
</dbReference>
<dbReference type="InterPro" id="IPR033749">
    <property type="entry name" value="Polyprenyl_synt_CS"/>
</dbReference>
<evidence type="ECO:0000256" key="3">
    <source>
        <dbReference type="ARBA" id="ARBA00022679"/>
    </source>
</evidence>
<comment type="caution">
    <text evidence="13">The sequence shown here is derived from an EMBL/GenBank/DDBJ whole genome shotgun (WGS) entry which is preliminary data.</text>
</comment>
<dbReference type="GO" id="GO:0046872">
    <property type="term" value="F:metal ion binding"/>
    <property type="evidence" value="ECO:0007669"/>
    <property type="project" value="UniProtKB-KW"/>
</dbReference>
<gene>
    <name evidence="13" type="ORF">BS640_17875</name>
</gene>
<evidence type="ECO:0000256" key="4">
    <source>
        <dbReference type="ARBA" id="ARBA00022723"/>
    </source>
</evidence>
<dbReference type="RefSeq" id="WP_084913026.1">
    <property type="nucleotide sequence ID" value="NZ_MRWE01000035.1"/>
</dbReference>
<reference evidence="13 14" key="1">
    <citation type="journal article" date="2017" name="Int. J. Syst. Evol. Microbiol.">
        <title>Rouxiella badensis sp. nov. and Rouxiella silvae sp. nov. isolated from peat bog soil in Germany and emendation of the genus description.</title>
        <authorList>
            <person name="Le Fleche-Mateos A."/>
            <person name="Kugler J.H."/>
            <person name="Hansen S.H."/>
            <person name="Syldatk C."/>
            <person name="Hausmann R."/>
            <person name="Lomprez F."/>
            <person name="Vandenbogaert M."/>
            <person name="Manuguerra J.C."/>
            <person name="Grimont P.A."/>
        </authorList>
    </citation>
    <scope>NUCLEOTIDE SEQUENCE [LARGE SCALE GENOMIC DNA]</scope>
    <source>
        <strain evidence="13 14">DSM 100043</strain>
    </source>
</reference>
<comment type="cofactor">
    <cofactor evidence="1">
        <name>Mg(2+)</name>
        <dbReference type="ChEBI" id="CHEBI:18420"/>
    </cofactor>
</comment>
<evidence type="ECO:0000256" key="2">
    <source>
        <dbReference type="ARBA" id="ARBA00006706"/>
    </source>
</evidence>
<evidence type="ECO:0000256" key="12">
    <source>
        <dbReference type="RuleBase" id="RU004466"/>
    </source>
</evidence>
<evidence type="ECO:0000256" key="7">
    <source>
        <dbReference type="ARBA" id="ARBA00055029"/>
    </source>
</evidence>
<evidence type="ECO:0000256" key="10">
    <source>
        <dbReference type="ARBA" id="ARBA00079637"/>
    </source>
</evidence>
<dbReference type="InterPro" id="IPR000092">
    <property type="entry name" value="Polyprenyl_synt"/>
</dbReference>
<organism evidence="13 14">
    <name type="scientific">Rouxiella badensis</name>
    <dbReference type="NCBI Taxonomy" id="1646377"/>
    <lineage>
        <taxon>Bacteria</taxon>
        <taxon>Pseudomonadati</taxon>
        <taxon>Pseudomonadota</taxon>
        <taxon>Gammaproteobacteria</taxon>
        <taxon>Enterobacterales</taxon>
        <taxon>Yersiniaceae</taxon>
        <taxon>Rouxiella</taxon>
    </lineage>
</organism>
<comment type="function">
    <text evidence="7">Supplies octaprenyl diphosphate, the precursor for the side chain of the isoprenoid quinones ubiquinone and menaquinone.</text>
</comment>
<dbReference type="SUPFAM" id="SSF48576">
    <property type="entry name" value="Terpenoid synthases"/>
    <property type="match status" value="1"/>
</dbReference>
<comment type="catalytic activity">
    <reaction evidence="6">
        <text>5 isopentenyl diphosphate + (2E,6E)-farnesyl diphosphate = all-trans-octaprenyl diphosphate + 5 diphosphate</text>
        <dbReference type="Rhea" id="RHEA:27798"/>
        <dbReference type="ChEBI" id="CHEBI:33019"/>
        <dbReference type="ChEBI" id="CHEBI:57711"/>
        <dbReference type="ChEBI" id="CHEBI:128769"/>
        <dbReference type="ChEBI" id="CHEBI:175763"/>
        <dbReference type="EC" id="2.5.1.90"/>
    </reaction>
</comment>
<evidence type="ECO:0000256" key="6">
    <source>
        <dbReference type="ARBA" id="ARBA00051506"/>
    </source>
</evidence>
<dbReference type="PANTHER" id="PTHR12001">
    <property type="entry name" value="GERANYLGERANYL PYROPHOSPHATE SYNTHASE"/>
    <property type="match status" value="1"/>
</dbReference>
<evidence type="ECO:0000313" key="13">
    <source>
        <dbReference type="EMBL" id="ORJ24066.1"/>
    </source>
</evidence>
<dbReference type="CDD" id="cd00685">
    <property type="entry name" value="Trans_IPPS_HT"/>
    <property type="match status" value="1"/>
</dbReference>
<keyword evidence="14" id="KW-1185">Reference proteome</keyword>
<keyword evidence="3 12" id="KW-0808">Transferase</keyword>